<feature type="chain" id="PRO_5018788183" description="DEP domain-containing protein" evidence="1">
    <location>
        <begin position="25"/>
        <end position="425"/>
    </location>
</feature>
<dbReference type="Ensembl" id="ENSHCOT00000005672.1">
    <property type="protein sequence ID" value="ENSHCOP00000005260.1"/>
    <property type="gene ID" value="ENSHCOG00000000200.1"/>
</dbReference>
<protein>
    <recommendedName>
        <fullName evidence="2">DEP domain-containing protein</fullName>
    </recommendedName>
</protein>
<feature type="domain" description="DEP" evidence="2">
    <location>
        <begin position="35"/>
        <end position="127"/>
    </location>
</feature>
<dbReference type="InterPro" id="IPR000591">
    <property type="entry name" value="DEP_dom"/>
</dbReference>
<dbReference type="OMA" id="CLMQNVF"/>
<dbReference type="GO" id="GO:0035556">
    <property type="term" value="P:intracellular signal transduction"/>
    <property type="evidence" value="ECO:0007669"/>
    <property type="project" value="InterPro"/>
</dbReference>
<evidence type="ECO:0000256" key="1">
    <source>
        <dbReference type="SAM" id="SignalP"/>
    </source>
</evidence>
<dbReference type="SUPFAM" id="SSF46785">
    <property type="entry name" value="Winged helix' DNA-binding domain"/>
    <property type="match status" value="1"/>
</dbReference>
<dbReference type="Pfam" id="PF00610">
    <property type="entry name" value="DEP"/>
    <property type="match status" value="1"/>
</dbReference>
<dbReference type="Gene3D" id="1.10.10.10">
    <property type="entry name" value="Winged helix-like DNA-binding domain superfamily/Winged helix DNA-binding domain"/>
    <property type="match status" value="1"/>
</dbReference>
<dbReference type="AlphaFoldDB" id="A0A3Q2XKW2"/>
<evidence type="ECO:0000313" key="3">
    <source>
        <dbReference type="Ensembl" id="ENSHCOP00000005260.1"/>
    </source>
</evidence>
<dbReference type="SMART" id="SM00049">
    <property type="entry name" value="DEP"/>
    <property type="match status" value="1"/>
</dbReference>
<dbReference type="Proteomes" id="UP000264820">
    <property type="component" value="Unplaced"/>
</dbReference>
<dbReference type="InterPro" id="IPR036388">
    <property type="entry name" value="WH-like_DNA-bd_sf"/>
</dbReference>
<organism evidence="3 4">
    <name type="scientific">Hippocampus comes</name>
    <name type="common">Tiger tail seahorse</name>
    <dbReference type="NCBI Taxonomy" id="109280"/>
    <lineage>
        <taxon>Eukaryota</taxon>
        <taxon>Metazoa</taxon>
        <taxon>Chordata</taxon>
        <taxon>Craniata</taxon>
        <taxon>Vertebrata</taxon>
        <taxon>Euteleostomi</taxon>
        <taxon>Actinopterygii</taxon>
        <taxon>Neopterygii</taxon>
        <taxon>Teleostei</taxon>
        <taxon>Neoteleostei</taxon>
        <taxon>Acanthomorphata</taxon>
        <taxon>Syngnathiaria</taxon>
        <taxon>Syngnathiformes</taxon>
        <taxon>Syngnathoidei</taxon>
        <taxon>Syngnathidae</taxon>
        <taxon>Hippocampus</taxon>
    </lineage>
</organism>
<dbReference type="PROSITE" id="PS50186">
    <property type="entry name" value="DEP"/>
    <property type="match status" value="1"/>
</dbReference>
<keyword evidence="4" id="KW-1185">Reference proteome</keyword>
<dbReference type="GeneTree" id="ENSGT00950000182976"/>
<dbReference type="PANTHER" id="PTHR16206:SF10">
    <property type="entry name" value="DEP DOMAIN-CONTAINING PROTEIN 4"/>
    <property type="match status" value="1"/>
</dbReference>
<dbReference type="PANTHER" id="PTHR16206">
    <property type="entry name" value="DEP DOMAIN-CONTAINING"/>
    <property type="match status" value="1"/>
</dbReference>
<reference evidence="3" key="2">
    <citation type="submission" date="2025-09" db="UniProtKB">
        <authorList>
            <consortium name="Ensembl"/>
        </authorList>
    </citation>
    <scope>IDENTIFICATION</scope>
</reference>
<reference evidence="3" key="1">
    <citation type="submission" date="2025-08" db="UniProtKB">
        <authorList>
            <consortium name="Ensembl"/>
        </authorList>
    </citation>
    <scope>IDENTIFICATION</scope>
</reference>
<feature type="signal peptide" evidence="1">
    <location>
        <begin position="1"/>
        <end position="24"/>
    </location>
</feature>
<evidence type="ECO:0000313" key="4">
    <source>
        <dbReference type="Proteomes" id="UP000264820"/>
    </source>
</evidence>
<dbReference type="CDD" id="cd04405">
    <property type="entry name" value="RhoGAP_BRCC3-like"/>
    <property type="match status" value="1"/>
</dbReference>
<evidence type="ECO:0000259" key="2">
    <source>
        <dbReference type="PROSITE" id="PS50186"/>
    </source>
</evidence>
<keyword evidence="1" id="KW-0732">Signal</keyword>
<accession>A0A3Q2XKW2</accession>
<sequence>MLFTPVHLNLHFLSLSILAGPFSATQLWHNIIHALRTQVEVRHHRRHLHIHTNSFVGCDAVDAVLSYLMQNATVGAGGGEVSRLTATRLCQALMEAGVFEPVGAKLFGRDKEATFEDGGGSLYRFVERKGQDHDRDTEDEEVWKHQALLQLLQTVELPVLDSILASPARSQARAERAPLQDLVIPNTCLERELPDVLNFPQWDGWLSATAECLELLPDQLIVAAGEQLRQPDGAVPSERAKRLVFDAIAKHYDGREKAPLLSGRYLDVHVAILKLLGTQNILNSAQLCLHLLQTSVRDELRRLLAFMAAAACPHACRLQKQADNRALVCRTFLKAVVHHSQLTRAQSETLVLFLMDHHSDLFKVISVNYVIEKSNRRDDATHEGLKGLLLHVASSSVSSRKKRRRLKQFEKHHPVVFLQHLCSTI</sequence>
<dbReference type="InterPro" id="IPR036390">
    <property type="entry name" value="WH_DNA-bd_sf"/>
</dbReference>
<name>A0A3Q2XKW2_HIPCM</name>
<proteinExistence type="predicted"/>